<sequence length="56" mass="6295">MDKYTFNAEEIFVDIPGDPDNVIMKIPPEIIESTGWKEGDMLNVEIQGEGIVISKQ</sequence>
<evidence type="ECO:0000313" key="2">
    <source>
        <dbReference type="EMBL" id="CAB4126044.1"/>
    </source>
</evidence>
<dbReference type="GO" id="GO:0003677">
    <property type="term" value="F:DNA binding"/>
    <property type="evidence" value="ECO:0007669"/>
    <property type="project" value="InterPro"/>
</dbReference>
<proteinExistence type="predicted"/>
<dbReference type="EMBL" id="LR798231">
    <property type="protein sequence ID" value="CAB5208810.1"/>
    <property type="molecule type" value="Genomic_DNA"/>
</dbReference>
<feature type="domain" description="SpoVT-AbrB" evidence="1">
    <location>
        <begin position="26"/>
        <end position="55"/>
    </location>
</feature>
<protein>
    <recommendedName>
        <fullName evidence="1">SpoVT-AbrB domain-containing protein</fullName>
    </recommendedName>
</protein>
<evidence type="ECO:0000259" key="1">
    <source>
        <dbReference type="Pfam" id="PF04014"/>
    </source>
</evidence>
<gene>
    <name evidence="3" type="ORF">UFOVP181_194</name>
    <name evidence="2" type="ORF">UFOVP57_445</name>
</gene>
<reference evidence="2" key="1">
    <citation type="submission" date="2020-04" db="EMBL/GenBank/DDBJ databases">
        <authorList>
            <person name="Chiriac C."/>
            <person name="Salcher M."/>
            <person name="Ghai R."/>
            <person name="Kavagutti S V."/>
        </authorList>
    </citation>
    <scope>NUCLEOTIDE SEQUENCE</scope>
</reference>
<name>A0A6J5KUI5_9CAUD</name>
<evidence type="ECO:0000313" key="3">
    <source>
        <dbReference type="EMBL" id="CAB5208810.1"/>
    </source>
</evidence>
<dbReference type="Gene3D" id="2.10.260.10">
    <property type="match status" value="1"/>
</dbReference>
<dbReference type="Pfam" id="PF04014">
    <property type="entry name" value="MazE_antitoxin"/>
    <property type="match status" value="1"/>
</dbReference>
<accession>A0A6J5KUI5</accession>
<dbReference type="InterPro" id="IPR037914">
    <property type="entry name" value="SpoVT-AbrB_sf"/>
</dbReference>
<dbReference type="EMBL" id="LR796187">
    <property type="protein sequence ID" value="CAB4126044.1"/>
    <property type="molecule type" value="Genomic_DNA"/>
</dbReference>
<organism evidence="2">
    <name type="scientific">uncultured Caudovirales phage</name>
    <dbReference type="NCBI Taxonomy" id="2100421"/>
    <lineage>
        <taxon>Viruses</taxon>
        <taxon>Duplodnaviria</taxon>
        <taxon>Heunggongvirae</taxon>
        <taxon>Uroviricota</taxon>
        <taxon>Caudoviricetes</taxon>
        <taxon>Peduoviridae</taxon>
        <taxon>Maltschvirus</taxon>
        <taxon>Maltschvirus maltsch</taxon>
    </lineage>
</organism>
<dbReference type="SUPFAM" id="SSF89447">
    <property type="entry name" value="AbrB/MazE/MraZ-like"/>
    <property type="match status" value="1"/>
</dbReference>
<dbReference type="InterPro" id="IPR007159">
    <property type="entry name" value="SpoVT-AbrB_dom"/>
</dbReference>